<evidence type="ECO:0000313" key="3">
    <source>
        <dbReference type="EMBL" id="OMO56634.1"/>
    </source>
</evidence>
<evidence type="ECO:0000256" key="1">
    <source>
        <dbReference type="SAM" id="MobiDB-lite"/>
    </source>
</evidence>
<protein>
    <submittedName>
        <fullName evidence="3">Uncharacterized protein</fullName>
    </submittedName>
</protein>
<gene>
    <name evidence="3" type="ORF">CCACVL1_26404</name>
</gene>
<keyword evidence="2" id="KW-0812">Transmembrane</keyword>
<dbReference type="AlphaFoldDB" id="A0A1R3GEX4"/>
<feature type="transmembrane region" description="Helical" evidence="2">
    <location>
        <begin position="12"/>
        <end position="32"/>
    </location>
</feature>
<keyword evidence="2" id="KW-0472">Membrane</keyword>
<accession>A0A1R3GEX4</accession>
<dbReference type="PROSITE" id="PS51257">
    <property type="entry name" value="PROKAR_LIPOPROTEIN"/>
    <property type="match status" value="1"/>
</dbReference>
<feature type="compositionally biased region" description="Basic and acidic residues" evidence="1">
    <location>
        <begin position="43"/>
        <end position="63"/>
    </location>
</feature>
<keyword evidence="4" id="KW-1185">Reference proteome</keyword>
<proteinExistence type="predicted"/>
<evidence type="ECO:0000256" key="2">
    <source>
        <dbReference type="SAM" id="Phobius"/>
    </source>
</evidence>
<name>A0A1R3GEX4_COCAP</name>
<comment type="caution">
    <text evidence="3">The sequence shown here is derived from an EMBL/GenBank/DDBJ whole genome shotgun (WGS) entry which is preliminary data.</text>
</comment>
<feature type="region of interest" description="Disordered" evidence="1">
    <location>
        <begin position="43"/>
        <end position="71"/>
    </location>
</feature>
<sequence length="71" mass="7777">MILKLLSHPSATAVLGYTLGGCSGWATSMLVLDKWERHAKQKRIDEKTEELSAHDRPSKEVEAKAALTAEA</sequence>
<evidence type="ECO:0000313" key="4">
    <source>
        <dbReference type="Proteomes" id="UP000188268"/>
    </source>
</evidence>
<dbReference type="Proteomes" id="UP000188268">
    <property type="component" value="Unassembled WGS sequence"/>
</dbReference>
<reference evidence="3 4" key="1">
    <citation type="submission" date="2013-09" db="EMBL/GenBank/DDBJ databases">
        <title>Corchorus capsularis genome sequencing.</title>
        <authorList>
            <person name="Alam M."/>
            <person name="Haque M.S."/>
            <person name="Islam M.S."/>
            <person name="Emdad E.M."/>
            <person name="Islam M.M."/>
            <person name="Ahmed B."/>
            <person name="Halim A."/>
            <person name="Hossen Q.M.M."/>
            <person name="Hossain M.Z."/>
            <person name="Ahmed R."/>
            <person name="Khan M.M."/>
            <person name="Islam R."/>
            <person name="Rashid M.M."/>
            <person name="Khan S.A."/>
            <person name="Rahman M.S."/>
            <person name="Alam M."/>
        </authorList>
    </citation>
    <scope>NUCLEOTIDE SEQUENCE [LARGE SCALE GENOMIC DNA]</scope>
    <source>
        <strain evidence="4">cv. CVL-1</strain>
        <tissue evidence="3">Whole seedling</tissue>
    </source>
</reference>
<keyword evidence="2" id="KW-1133">Transmembrane helix</keyword>
<organism evidence="3 4">
    <name type="scientific">Corchorus capsularis</name>
    <name type="common">Jute</name>
    <dbReference type="NCBI Taxonomy" id="210143"/>
    <lineage>
        <taxon>Eukaryota</taxon>
        <taxon>Viridiplantae</taxon>
        <taxon>Streptophyta</taxon>
        <taxon>Embryophyta</taxon>
        <taxon>Tracheophyta</taxon>
        <taxon>Spermatophyta</taxon>
        <taxon>Magnoliopsida</taxon>
        <taxon>eudicotyledons</taxon>
        <taxon>Gunneridae</taxon>
        <taxon>Pentapetalae</taxon>
        <taxon>rosids</taxon>
        <taxon>malvids</taxon>
        <taxon>Malvales</taxon>
        <taxon>Malvaceae</taxon>
        <taxon>Grewioideae</taxon>
        <taxon>Apeibeae</taxon>
        <taxon>Corchorus</taxon>
    </lineage>
</organism>
<dbReference type="Gramene" id="OMO56634">
    <property type="protein sequence ID" value="OMO56634"/>
    <property type="gene ID" value="CCACVL1_26404"/>
</dbReference>
<dbReference type="EMBL" id="AWWV01014473">
    <property type="protein sequence ID" value="OMO56634.1"/>
    <property type="molecule type" value="Genomic_DNA"/>
</dbReference>